<dbReference type="EMBL" id="PQXF01000025">
    <property type="protein sequence ID" value="PXF59452.1"/>
    <property type="molecule type" value="Genomic_DNA"/>
</dbReference>
<gene>
    <name evidence="1" type="ORF">C4B59_11605</name>
</gene>
<protein>
    <submittedName>
        <fullName evidence="1">Uncharacterized protein</fullName>
    </submittedName>
</protein>
<reference evidence="1" key="1">
    <citation type="submission" date="2018-01" db="EMBL/GenBank/DDBJ databases">
        <authorList>
            <person name="Krukenberg V."/>
        </authorList>
    </citation>
    <scope>NUCLEOTIDE SEQUENCE</scope>
    <source>
        <strain evidence="1">E20ANME2</strain>
    </source>
</reference>
<comment type="caution">
    <text evidence="1">The sequence shown here is derived from an EMBL/GenBank/DDBJ whole genome shotgun (WGS) entry which is preliminary data.</text>
</comment>
<proteinExistence type="predicted"/>
<dbReference type="Proteomes" id="UP000248329">
    <property type="component" value="Unassembled WGS sequence"/>
</dbReference>
<sequence length="162" mass="18335">MILIGVERMNYPLRIVTSSIPIIIGVCGILYSVYRLFIIKISRGWPYTPGKIVTSHIETYYHGERCIERAVIEYEYEVEGKLFRGSKISSGMDFGISSSAPSLSPAEYVVKKYGRGDEVRVFYNPNRPKSSFLEKGGYIGLAMSIIFSVVSISFGIIWYKYS</sequence>
<accession>A0AC61L111</accession>
<evidence type="ECO:0000313" key="2">
    <source>
        <dbReference type="Proteomes" id="UP000248329"/>
    </source>
</evidence>
<evidence type="ECO:0000313" key="1">
    <source>
        <dbReference type="EMBL" id="PXF59452.1"/>
    </source>
</evidence>
<organism evidence="1 2">
    <name type="scientific">Candidatus Methanogaster sp</name>
    <dbReference type="NCBI Taxonomy" id="3386292"/>
    <lineage>
        <taxon>Archaea</taxon>
        <taxon>Methanobacteriati</taxon>
        <taxon>Methanobacteriota</taxon>
        <taxon>Stenosarchaea group</taxon>
        <taxon>Methanomicrobia</taxon>
        <taxon>Methanosarcinales</taxon>
        <taxon>ANME-2 cluster</taxon>
        <taxon>Candidatus Methanogasteraceae</taxon>
        <taxon>Candidatus Methanogaster</taxon>
    </lineage>
</organism>
<name>A0AC61L111_9EURY</name>